<dbReference type="AlphaFoldDB" id="A0A6G4MGG7"/>
<feature type="transmembrane region" description="Helical" evidence="5">
    <location>
        <begin position="20"/>
        <end position="40"/>
    </location>
</feature>
<proteinExistence type="predicted"/>
<feature type="domain" description="DUF202" evidence="6">
    <location>
        <begin position="9"/>
        <end position="69"/>
    </location>
</feature>
<accession>A0A6G4MGG7</accession>
<evidence type="ECO:0000256" key="4">
    <source>
        <dbReference type="ARBA" id="ARBA00023136"/>
    </source>
</evidence>
<reference evidence="7" key="1">
    <citation type="submission" date="2020-02" db="EMBL/GenBank/DDBJ databases">
        <title>WGS of Carbapenem-Resistant Entrobacteriaceae.</title>
        <authorList>
            <person name="Tokajian S."/>
            <person name="El Chaar M."/>
            <person name="El Khoury M."/>
        </authorList>
    </citation>
    <scope>NUCLEOTIDE SEQUENCE</scope>
    <source>
        <strain evidence="7">KPM_14</strain>
    </source>
</reference>
<dbReference type="InterPro" id="IPR003807">
    <property type="entry name" value="DUF202"/>
</dbReference>
<organism evidence="7">
    <name type="scientific">Klebsiella pneumoniae</name>
    <dbReference type="NCBI Taxonomy" id="573"/>
    <lineage>
        <taxon>Bacteria</taxon>
        <taxon>Pseudomonadati</taxon>
        <taxon>Pseudomonadota</taxon>
        <taxon>Gammaproteobacteria</taxon>
        <taxon>Enterobacterales</taxon>
        <taxon>Enterobacteriaceae</taxon>
        <taxon>Klebsiella/Raoultella group</taxon>
        <taxon>Klebsiella</taxon>
        <taxon>Klebsiella pneumoniae complex</taxon>
    </lineage>
</organism>
<evidence type="ECO:0000259" key="6">
    <source>
        <dbReference type="Pfam" id="PF02656"/>
    </source>
</evidence>
<evidence type="ECO:0000313" key="7">
    <source>
        <dbReference type="EMBL" id="NGF24533.1"/>
    </source>
</evidence>
<evidence type="ECO:0000256" key="1">
    <source>
        <dbReference type="ARBA" id="ARBA00004127"/>
    </source>
</evidence>
<dbReference type="RefSeq" id="WP_053090682.1">
    <property type="nucleotide sequence ID" value="NZ_CAXTAN010000016.1"/>
</dbReference>
<evidence type="ECO:0000256" key="5">
    <source>
        <dbReference type="SAM" id="Phobius"/>
    </source>
</evidence>
<keyword evidence="2 5" id="KW-0812">Transmembrane</keyword>
<evidence type="ECO:0000256" key="3">
    <source>
        <dbReference type="ARBA" id="ARBA00022989"/>
    </source>
</evidence>
<comment type="caution">
    <text evidence="7">The sequence shown here is derived from an EMBL/GenBank/DDBJ whole genome shotgun (WGS) entry which is preliminary data.</text>
</comment>
<feature type="transmembrane region" description="Helical" evidence="5">
    <location>
        <begin position="89"/>
        <end position="110"/>
    </location>
</feature>
<name>A0A6G4MGG7_KLEPN</name>
<comment type="subcellular location">
    <subcellularLocation>
        <location evidence="1">Endomembrane system</location>
        <topology evidence="1">Multi-pass membrane protein</topology>
    </subcellularLocation>
</comment>
<keyword evidence="4 5" id="KW-0472">Membrane</keyword>
<feature type="transmembrane region" description="Helical" evidence="5">
    <location>
        <begin position="46"/>
        <end position="65"/>
    </location>
</feature>
<gene>
    <name evidence="7" type="ORF">G5628_24820</name>
</gene>
<keyword evidence="3 5" id="KW-1133">Transmembrane helix</keyword>
<sequence>MTLSLRTRDPGLQPERTALAWQRTLFSVFVLALASMRFGFARGDLVSGGIAGIALGLTVILAIVVRNQQRQVGGNTALTTFASVMIKRLLSVVLGLEAISLVLSAVLSLLREGVV</sequence>
<dbReference type="EMBL" id="JAAJTI010000013">
    <property type="protein sequence ID" value="NGF24533.1"/>
    <property type="molecule type" value="Genomic_DNA"/>
</dbReference>
<dbReference type="Pfam" id="PF02656">
    <property type="entry name" value="DUF202"/>
    <property type="match status" value="1"/>
</dbReference>
<protein>
    <submittedName>
        <fullName evidence="7">DUF202 domain-containing protein</fullName>
    </submittedName>
</protein>
<evidence type="ECO:0000256" key="2">
    <source>
        <dbReference type="ARBA" id="ARBA00022692"/>
    </source>
</evidence>
<dbReference type="GO" id="GO:0012505">
    <property type="term" value="C:endomembrane system"/>
    <property type="evidence" value="ECO:0007669"/>
    <property type="project" value="UniProtKB-SubCell"/>
</dbReference>